<evidence type="ECO:0000256" key="1">
    <source>
        <dbReference type="SAM" id="MobiDB-lite"/>
    </source>
</evidence>
<feature type="compositionally biased region" description="Basic and acidic residues" evidence="1">
    <location>
        <begin position="90"/>
        <end position="105"/>
    </location>
</feature>
<keyword evidence="3" id="KW-1185">Reference proteome</keyword>
<protein>
    <submittedName>
        <fullName evidence="2">(Mediterranean fruit fly) hypothetical protein</fullName>
    </submittedName>
</protein>
<comment type="caution">
    <text evidence="2">The sequence shown here is derived from an EMBL/GenBank/DDBJ whole genome shotgun (WGS) entry which is preliminary data.</text>
</comment>
<gene>
    <name evidence="2" type="ORF">CCAP1982_LOCUS5637</name>
</gene>
<organism evidence="2 3">
    <name type="scientific">Ceratitis capitata</name>
    <name type="common">Mediterranean fruit fly</name>
    <name type="synonym">Tephritis capitata</name>
    <dbReference type="NCBI Taxonomy" id="7213"/>
    <lineage>
        <taxon>Eukaryota</taxon>
        <taxon>Metazoa</taxon>
        <taxon>Ecdysozoa</taxon>
        <taxon>Arthropoda</taxon>
        <taxon>Hexapoda</taxon>
        <taxon>Insecta</taxon>
        <taxon>Pterygota</taxon>
        <taxon>Neoptera</taxon>
        <taxon>Endopterygota</taxon>
        <taxon>Diptera</taxon>
        <taxon>Brachycera</taxon>
        <taxon>Muscomorpha</taxon>
        <taxon>Tephritoidea</taxon>
        <taxon>Tephritidae</taxon>
        <taxon>Ceratitis</taxon>
        <taxon>Ceratitis</taxon>
    </lineage>
</organism>
<dbReference type="Proteomes" id="UP000606786">
    <property type="component" value="Unassembled WGS sequence"/>
</dbReference>
<accession>A0A811UCJ5</accession>
<sequence>MYLYHAQELSVNWKSVYEPLIRAHVQNVEKSIDQRIRFVLSRGQAHASRLLAKAGVKISPDDLHDRASSANSLNISGGEYGYNNQQDIDNCEKNDQFDDNLKINSSDDNKQTSLLNLEHANASISQMRNDAAIAAAVALNQKELSSEQSTTNQPLLDLQLLQF</sequence>
<reference evidence="2" key="1">
    <citation type="submission" date="2020-11" db="EMBL/GenBank/DDBJ databases">
        <authorList>
            <person name="Whitehead M."/>
        </authorList>
    </citation>
    <scope>NUCLEOTIDE SEQUENCE</scope>
    <source>
        <strain evidence="2">EGII</strain>
    </source>
</reference>
<dbReference type="EMBL" id="CAJHJT010000012">
    <property type="protein sequence ID" value="CAD6996972.1"/>
    <property type="molecule type" value="Genomic_DNA"/>
</dbReference>
<proteinExistence type="predicted"/>
<feature type="region of interest" description="Disordered" evidence="1">
    <location>
        <begin position="84"/>
        <end position="105"/>
    </location>
</feature>
<name>A0A811UCJ5_CERCA</name>
<evidence type="ECO:0000313" key="2">
    <source>
        <dbReference type="EMBL" id="CAD6996972.1"/>
    </source>
</evidence>
<evidence type="ECO:0000313" key="3">
    <source>
        <dbReference type="Proteomes" id="UP000606786"/>
    </source>
</evidence>
<dbReference type="OrthoDB" id="10261408at2759"/>
<dbReference type="AlphaFoldDB" id="A0A811UCJ5"/>